<accession>A0A074WYX3</accession>
<keyword evidence="2" id="KW-1185">Reference proteome</keyword>
<evidence type="ECO:0000313" key="1">
    <source>
        <dbReference type="EMBL" id="KEQ78420.1"/>
    </source>
</evidence>
<protein>
    <submittedName>
        <fullName evidence="1">Uncharacterized protein</fullName>
    </submittedName>
</protein>
<gene>
    <name evidence="1" type="ORF">M438DRAFT_350435</name>
</gene>
<dbReference type="GeneID" id="40748938"/>
<dbReference type="EMBL" id="KL585025">
    <property type="protein sequence ID" value="KEQ78420.1"/>
    <property type="molecule type" value="Genomic_DNA"/>
</dbReference>
<reference evidence="1 2" key="1">
    <citation type="journal article" date="2014" name="BMC Genomics">
        <title>Genome sequencing of four Aureobasidium pullulans varieties: biotechnological potential, stress tolerance, and description of new species.</title>
        <authorList>
            <person name="Gostin Ar C."/>
            <person name="Ohm R.A."/>
            <person name="Kogej T."/>
            <person name="Sonjak S."/>
            <person name="Turk M."/>
            <person name="Zajc J."/>
            <person name="Zalar P."/>
            <person name="Grube M."/>
            <person name="Sun H."/>
            <person name="Han J."/>
            <person name="Sharma A."/>
            <person name="Chiniquy J."/>
            <person name="Ngan C.Y."/>
            <person name="Lipzen A."/>
            <person name="Barry K."/>
            <person name="Grigoriev I.V."/>
            <person name="Gunde-Cimerman N."/>
        </authorList>
    </citation>
    <scope>NUCLEOTIDE SEQUENCE [LARGE SCALE GENOMIC DNA]</scope>
    <source>
        <strain evidence="1 2">EXF-150</strain>
    </source>
</reference>
<dbReference type="AlphaFoldDB" id="A0A074WYX3"/>
<organism evidence="1 2">
    <name type="scientific">Aureobasidium pullulans EXF-150</name>
    <dbReference type="NCBI Taxonomy" id="1043002"/>
    <lineage>
        <taxon>Eukaryota</taxon>
        <taxon>Fungi</taxon>
        <taxon>Dikarya</taxon>
        <taxon>Ascomycota</taxon>
        <taxon>Pezizomycotina</taxon>
        <taxon>Dothideomycetes</taxon>
        <taxon>Dothideomycetidae</taxon>
        <taxon>Dothideales</taxon>
        <taxon>Saccotheciaceae</taxon>
        <taxon>Aureobasidium</taxon>
    </lineage>
</organism>
<name>A0A074WYX3_AURPU</name>
<dbReference type="RefSeq" id="XP_029754607.1">
    <property type="nucleotide sequence ID" value="XM_029906632.1"/>
</dbReference>
<evidence type="ECO:0000313" key="2">
    <source>
        <dbReference type="Proteomes" id="UP000030706"/>
    </source>
</evidence>
<proteinExistence type="predicted"/>
<dbReference type="HOGENOM" id="CLU_1532230_0_0_1"/>
<sequence length="175" mass="19703">MPLTAATSMFCDALQTLELRWRKMSRQVCPNLSCNRAKPDKPGCLGSVYELGRSRVPNPRLPCDKIAVCPTALPHTGKCRNTLDVIVRGLEWLCDDVRRHLSVVPSSPSPSPYLSTQSVWYGCEFGFWYFAGQPYVCKGLRLSAPDLSLVPVRCHGRRRQFECTEALASRFRLLV</sequence>
<dbReference type="Proteomes" id="UP000030706">
    <property type="component" value="Unassembled WGS sequence"/>
</dbReference>